<keyword evidence="3" id="KW-0963">Cytoplasm</keyword>
<comment type="subcellular location">
    <subcellularLocation>
        <location evidence="3">Cytoplasm</location>
    </subcellularLocation>
</comment>
<dbReference type="EC" id="2.7.1.24" evidence="3 4"/>
<comment type="pathway">
    <text evidence="3">Cofactor biosynthesis; coenzyme A biosynthesis; CoA from (R)-pantothenate: step 5/5.</text>
</comment>
<gene>
    <name evidence="3 5" type="primary">coaE</name>
    <name evidence="5" type="ORF">ACFQ41_08155</name>
</gene>
<dbReference type="GO" id="GO:0004140">
    <property type="term" value="F:dephospho-CoA kinase activity"/>
    <property type="evidence" value="ECO:0007669"/>
    <property type="project" value="UniProtKB-EC"/>
</dbReference>
<keyword evidence="3" id="KW-0173">Coenzyme A biosynthesis</keyword>
<keyword evidence="3 5" id="KW-0418">Kinase</keyword>
<dbReference type="InterPro" id="IPR027417">
    <property type="entry name" value="P-loop_NTPase"/>
</dbReference>
<dbReference type="Gene3D" id="3.40.50.300">
    <property type="entry name" value="P-loop containing nucleotide triphosphate hydrolases"/>
    <property type="match status" value="1"/>
</dbReference>
<dbReference type="CDD" id="cd02022">
    <property type="entry name" value="DPCK"/>
    <property type="match status" value="1"/>
</dbReference>
<feature type="binding site" evidence="3">
    <location>
        <begin position="12"/>
        <end position="17"/>
    </location>
    <ligand>
        <name>ATP</name>
        <dbReference type="ChEBI" id="CHEBI:30616"/>
    </ligand>
</feature>
<name>A0ABW4BHW8_9LACO</name>
<comment type="caution">
    <text evidence="5">The sequence shown here is derived from an EMBL/GenBank/DDBJ whole genome shotgun (WGS) entry which is preliminary data.</text>
</comment>
<dbReference type="Proteomes" id="UP001597199">
    <property type="component" value="Unassembled WGS sequence"/>
</dbReference>
<dbReference type="PANTHER" id="PTHR10695">
    <property type="entry name" value="DEPHOSPHO-COA KINASE-RELATED"/>
    <property type="match status" value="1"/>
</dbReference>
<proteinExistence type="inferred from homology"/>
<evidence type="ECO:0000256" key="4">
    <source>
        <dbReference type="NCBIfam" id="TIGR00152"/>
    </source>
</evidence>
<dbReference type="InterPro" id="IPR001977">
    <property type="entry name" value="Depp_CoAkinase"/>
</dbReference>
<keyword evidence="3 5" id="KW-0808">Transferase</keyword>
<organism evidence="5 6">
    <name type="scientific">Lacticaseibacillus suilingensis</name>
    <dbReference type="NCBI Taxonomy" id="2799577"/>
    <lineage>
        <taxon>Bacteria</taxon>
        <taxon>Bacillati</taxon>
        <taxon>Bacillota</taxon>
        <taxon>Bacilli</taxon>
        <taxon>Lactobacillales</taxon>
        <taxon>Lactobacillaceae</taxon>
        <taxon>Lacticaseibacillus</taxon>
    </lineage>
</organism>
<keyword evidence="1 3" id="KW-0547">Nucleotide-binding</keyword>
<protein>
    <recommendedName>
        <fullName evidence="3 4">Dephospho-CoA kinase</fullName>
        <ecNumber evidence="3 4">2.7.1.24</ecNumber>
    </recommendedName>
    <alternativeName>
        <fullName evidence="3">Dephosphocoenzyme A kinase</fullName>
    </alternativeName>
</protein>
<comment type="catalytic activity">
    <reaction evidence="3">
        <text>3'-dephospho-CoA + ATP = ADP + CoA + H(+)</text>
        <dbReference type="Rhea" id="RHEA:18245"/>
        <dbReference type="ChEBI" id="CHEBI:15378"/>
        <dbReference type="ChEBI" id="CHEBI:30616"/>
        <dbReference type="ChEBI" id="CHEBI:57287"/>
        <dbReference type="ChEBI" id="CHEBI:57328"/>
        <dbReference type="ChEBI" id="CHEBI:456216"/>
        <dbReference type="EC" id="2.7.1.24"/>
    </reaction>
</comment>
<evidence type="ECO:0000256" key="1">
    <source>
        <dbReference type="ARBA" id="ARBA00022741"/>
    </source>
</evidence>
<keyword evidence="2 3" id="KW-0067">ATP-binding</keyword>
<sequence>MTYLLGLTGGIATGKSTVAAVFRAAGCPIVDADVIARQIVQPGQPALAAISQAFGPTVINLDGTLDRKALGAIVFADPTKLAQLNRIDKPYLRQAINQALATAKATGASVVVGEIPLLYETHYESSFDGVAVVSLPADLQLKRLMARDGLAEVEAKQRIAAQMPLAEKVARADFVIDNSLGAAGREQQVAAILAQLAR</sequence>
<dbReference type="Pfam" id="PF01121">
    <property type="entry name" value="CoaE"/>
    <property type="match status" value="1"/>
</dbReference>
<dbReference type="HAMAP" id="MF_00376">
    <property type="entry name" value="Dephospho_CoA_kinase"/>
    <property type="match status" value="1"/>
</dbReference>
<reference evidence="6" key="1">
    <citation type="journal article" date="2019" name="Int. J. Syst. Evol. Microbiol.">
        <title>The Global Catalogue of Microorganisms (GCM) 10K type strain sequencing project: providing services to taxonomists for standard genome sequencing and annotation.</title>
        <authorList>
            <consortium name="The Broad Institute Genomics Platform"/>
            <consortium name="The Broad Institute Genome Sequencing Center for Infectious Disease"/>
            <person name="Wu L."/>
            <person name="Ma J."/>
        </authorList>
    </citation>
    <scope>NUCLEOTIDE SEQUENCE [LARGE SCALE GENOMIC DNA]</scope>
    <source>
        <strain evidence="6">CCM 9110</strain>
    </source>
</reference>
<dbReference type="EMBL" id="JBHTOA010000031">
    <property type="protein sequence ID" value="MFD1399282.1"/>
    <property type="molecule type" value="Genomic_DNA"/>
</dbReference>
<evidence type="ECO:0000256" key="3">
    <source>
        <dbReference type="HAMAP-Rule" id="MF_00376"/>
    </source>
</evidence>
<dbReference type="NCBIfam" id="TIGR00152">
    <property type="entry name" value="dephospho-CoA kinase"/>
    <property type="match status" value="1"/>
</dbReference>
<accession>A0ABW4BHW8</accession>
<evidence type="ECO:0000256" key="2">
    <source>
        <dbReference type="ARBA" id="ARBA00022840"/>
    </source>
</evidence>
<comment type="similarity">
    <text evidence="3">Belongs to the CoaE family.</text>
</comment>
<keyword evidence="6" id="KW-1185">Reference proteome</keyword>
<evidence type="ECO:0000313" key="5">
    <source>
        <dbReference type="EMBL" id="MFD1399282.1"/>
    </source>
</evidence>
<dbReference type="SUPFAM" id="SSF52540">
    <property type="entry name" value="P-loop containing nucleoside triphosphate hydrolases"/>
    <property type="match status" value="1"/>
</dbReference>
<dbReference type="PANTHER" id="PTHR10695:SF46">
    <property type="entry name" value="BIFUNCTIONAL COENZYME A SYNTHASE-RELATED"/>
    <property type="match status" value="1"/>
</dbReference>
<dbReference type="PROSITE" id="PS51219">
    <property type="entry name" value="DPCK"/>
    <property type="match status" value="1"/>
</dbReference>
<comment type="function">
    <text evidence="3">Catalyzes the phosphorylation of the 3'-hydroxyl group of dephosphocoenzyme A to form coenzyme A.</text>
</comment>
<dbReference type="RefSeq" id="WP_204118097.1">
    <property type="nucleotide sequence ID" value="NZ_BOLV01000002.1"/>
</dbReference>
<evidence type="ECO:0000313" key="6">
    <source>
        <dbReference type="Proteomes" id="UP001597199"/>
    </source>
</evidence>